<proteinExistence type="predicted"/>
<dbReference type="SUPFAM" id="SSF50939">
    <property type="entry name" value="Sialidases"/>
    <property type="match status" value="1"/>
</dbReference>
<dbReference type="InterPro" id="IPR015943">
    <property type="entry name" value="WD40/YVTN_repeat-like_dom_sf"/>
</dbReference>
<dbReference type="AlphaFoldDB" id="A0A5D4R5W7"/>
<dbReference type="Gene3D" id="2.60.120.200">
    <property type="match status" value="1"/>
</dbReference>
<dbReference type="Gene3D" id="2.130.10.10">
    <property type="entry name" value="YVTN repeat-like/Quinoprotein amine dehydrogenase"/>
    <property type="match status" value="1"/>
</dbReference>
<dbReference type="EMBL" id="VTER01000007">
    <property type="protein sequence ID" value="TYS46765.1"/>
    <property type="molecule type" value="Genomic_DNA"/>
</dbReference>
<evidence type="ECO:0000313" key="2">
    <source>
        <dbReference type="Proteomes" id="UP000322139"/>
    </source>
</evidence>
<name>A0A5D4R5W7_9BACI</name>
<dbReference type="RefSeq" id="WP_148975508.1">
    <property type="nucleotide sequence ID" value="NZ_VTER01000007.1"/>
</dbReference>
<evidence type="ECO:0000313" key="1">
    <source>
        <dbReference type="EMBL" id="TYS46765.1"/>
    </source>
</evidence>
<gene>
    <name evidence="1" type="ORF">FZD51_14935</name>
</gene>
<comment type="caution">
    <text evidence="1">The sequence shown here is derived from an EMBL/GenBank/DDBJ whole genome shotgun (WGS) entry which is preliminary data.</text>
</comment>
<dbReference type="SUPFAM" id="SSF49899">
    <property type="entry name" value="Concanavalin A-like lectins/glucanases"/>
    <property type="match status" value="1"/>
</dbReference>
<reference evidence="1 2" key="1">
    <citation type="submission" date="2019-08" db="EMBL/GenBank/DDBJ databases">
        <title>Bacillus genomes from the desert of Cuatro Cienegas, Coahuila.</title>
        <authorList>
            <person name="Olmedo-Alvarez G."/>
        </authorList>
    </citation>
    <scope>NUCLEOTIDE SEQUENCE [LARGE SCALE GENOMIC DNA]</scope>
    <source>
        <strain evidence="1 2">CH446_14T</strain>
    </source>
</reference>
<dbReference type="InterPro" id="IPR013320">
    <property type="entry name" value="ConA-like_dom_sf"/>
</dbReference>
<protein>
    <recommendedName>
        <fullName evidence="3">Exo-alpha-sialidase</fullName>
    </recommendedName>
</protein>
<sequence length="834" mass="93001">MPLKKQGTFPFNHTDQQDDLYRVKDSIQIKKDFDSRGEELKKTVNTLIDDLGKTTSGDSGAKNIGVSTIEGIAGSDVQTVLQKLKEKDDAASTHLTGLDQSVGQLQRDKADIDYVENLHNGMIDTTQDIQTDINGLTSRLSTVEQKKVQLDEHGFLSSDILYDNPNGRTMNEAMDSLYDVEYAINSTGGIKDQIAGMKNDFSTVKNEALSAAEEAQTQATFAKEQGEVTKQRLEDLNGLSAVQFKDRQDAFDELLAENAQYSGEKINNLQTSLPRLGVPSVLPPSKHRVLAPLSENACNYVGQNGIITGSPTYEDVLFYKGMKFDAGQLLEIPVAESSSLKSGTVFMRFKTLQKFDDSLNMEYKLFNLYDSNGSTAVSAQLHYLDAQGYNGVEVIIRNGSDLKRLTVNNLEFENDTVYSMAVTWNYDGNGDGNISFYIDGLIERSTTFSSIYVPIDADKILIGNQTALNRPAQCVIESVFITFDKLDTSGILKLHRSPINMETIFNSSVYKQRFNVVGYKRELQGTVVLNYHKGILYGINGSVRNKLLISSDEGKTWTEYYDFTTGYRIYSVDFVGSDIYVGVEEEATDIFELRKGSIDSPVFTEVLTFNKGFLMANGYNFDSYNGNIVVSEYGSGDGVNLARVFLSTDGGNSFNVIKTLPPDSRHVHSSKFDPFTGYLWITWGDNIEGTEYSPDMGVTWIMVTDKSYHQNMPIAFTENAVLLGSDTITGGTHIRIYEKNKQTIRMLSNPTSKYLQNVYAINTDSSGYLWWFGHKEYQTNVSSALFISPDFGSTPLLLEDIGDELIDSPYKFIETKDFIYLGNSKITKPIIKEV</sequence>
<dbReference type="InterPro" id="IPR036278">
    <property type="entry name" value="Sialidase_sf"/>
</dbReference>
<accession>A0A5D4R5W7</accession>
<dbReference type="Proteomes" id="UP000322139">
    <property type="component" value="Unassembled WGS sequence"/>
</dbReference>
<organism evidence="1 2">
    <name type="scientific">Bacillus infantis</name>
    <dbReference type="NCBI Taxonomy" id="324767"/>
    <lineage>
        <taxon>Bacteria</taxon>
        <taxon>Bacillati</taxon>
        <taxon>Bacillota</taxon>
        <taxon>Bacilli</taxon>
        <taxon>Bacillales</taxon>
        <taxon>Bacillaceae</taxon>
        <taxon>Bacillus</taxon>
    </lineage>
</organism>
<evidence type="ECO:0008006" key="3">
    <source>
        <dbReference type="Google" id="ProtNLM"/>
    </source>
</evidence>